<gene>
    <name evidence="2" type="ORF">VNO77_34348</name>
</gene>
<sequence>MGWNKEEGDEKATTSTPFLTHVHAHTHNKRKPYASISLILLMPPFVLAFLFFSFSLTPTSTSHLARPLTKLPHLVILLISFDGFRFGYQFKAHLPNTRRLIQNGTEAETGLIPVFPALTFPVTTPSLTVSTLPTMESLITSLSTLSPTINSPWLATKPSGGSATLFGKPLSTVASKSPPTSDPALRILHLLLRVYLKEALPLRLHYAANDRIPPIIGLVDEGFKIEQRRTGNKECGGEHGYDNAFFFMRTIFIGHGPQFARERKIHSFENVEIYNLVTSILNIKGGPNNGSASFPKSVLLPHADHMAKRTTYDPGSHFEPYTLQLCFNSPAYYVEVAGRPPRHLIPGPL</sequence>
<proteinExistence type="predicted"/>
<keyword evidence="1" id="KW-0812">Transmembrane</keyword>
<dbReference type="Proteomes" id="UP001367508">
    <property type="component" value="Unassembled WGS sequence"/>
</dbReference>
<keyword evidence="1" id="KW-0472">Membrane</keyword>
<dbReference type="AlphaFoldDB" id="A0AAN9KHD8"/>
<dbReference type="InterPro" id="IPR017850">
    <property type="entry name" value="Alkaline_phosphatase_core_sf"/>
</dbReference>
<feature type="transmembrane region" description="Helical" evidence="1">
    <location>
        <begin position="33"/>
        <end position="51"/>
    </location>
</feature>
<evidence type="ECO:0000256" key="1">
    <source>
        <dbReference type="SAM" id="Phobius"/>
    </source>
</evidence>
<feature type="transmembrane region" description="Helical" evidence="1">
    <location>
        <begin position="71"/>
        <end position="88"/>
    </location>
</feature>
<dbReference type="GO" id="GO:0016787">
    <property type="term" value="F:hydrolase activity"/>
    <property type="evidence" value="ECO:0007669"/>
    <property type="project" value="UniProtKB-ARBA"/>
</dbReference>
<dbReference type="SUPFAM" id="SSF53649">
    <property type="entry name" value="Alkaline phosphatase-like"/>
    <property type="match status" value="2"/>
</dbReference>
<dbReference type="GO" id="GO:0005773">
    <property type="term" value="C:vacuole"/>
    <property type="evidence" value="ECO:0007669"/>
    <property type="project" value="TreeGrafter"/>
</dbReference>
<evidence type="ECO:0000313" key="2">
    <source>
        <dbReference type="EMBL" id="KAK7315774.1"/>
    </source>
</evidence>
<dbReference type="PANTHER" id="PTHR10151">
    <property type="entry name" value="ECTONUCLEOTIDE PYROPHOSPHATASE/PHOSPHODIESTERASE"/>
    <property type="match status" value="1"/>
</dbReference>
<protein>
    <submittedName>
        <fullName evidence="2">Uncharacterized protein</fullName>
    </submittedName>
</protein>
<reference evidence="2 3" key="1">
    <citation type="submission" date="2024-01" db="EMBL/GenBank/DDBJ databases">
        <title>The genomes of 5 underutilized Papilionoideae crops provide insights into root nodulation and disease resistanc.</title>
        <authorList>
            <person name="Jiang F."/>
        </authorList>
    </citation>
    <scope>NUCLEOTIDE SEQUENCE [LARGE SCALE GENOMIC DNA]</scope>
    <source>
        <strain evidence="2">LVBAO_FW01</strain>
        <tissue evidence="2">Leaves</tissue>
    </source>
</reference>
<dbReference type="EMBL" id="JAYMYQ010000008">
    <property type="protein sequence ID" value="KAK7315774.1"/>
    <property type="molecule type" value="Genomic_DNA"/>
</dbReference>
<dbReference type="Gene3D" id="3.40.720.10">
    <property type="entry name" value="Alkaline Phosphatase, subunit A"/>
    <property type="match status" value="2"/>
</dbReference>
<dbReference type="PANTHER" id="PTHR10151:SF120">
    <property type="entry name" value="BIS(5'-ADENOSYL)-TRIPHOSPHATASE"/>
    <property type="match status" value="1"/>
</dbReference>
<accession>A0AAN9KHD8</accession>
<dbReference type="InterPro" id="IPR002591">
    <property type="entry name" value="Phosphodiest/P_Trfase"/>
</dbReference>
<comment type="caution">
    <text evidence="2">The sequence shown here is derived from an EMBL/GenBank/DDBJ whole genome shotgun (WGS) entry which is preliminary data.</text>
</comment>
<name>A0AAN9KHD8_CANGL</name>
<keyword evidence="3" id="KW-1185">Reference proteome</keyword>
<dbReference type="Pfam" id="PF01663">
    <property type="entry name" value="Phosphodiest"/>
    <property type="match status" value="2"/>
</dbReference>
<keyword evidence="1" id="KW-1133">Transmembrane helix</keyword>
<evidence type="ECO:0000313" key="3">
    <source>
        <dbReference type="Proteomes" id="UP001367508"/>
    </source>
</evidence>
<organism evidence="2 3">
    <name type="scientific">Canavalia gladiata</name>
    <name type="common">Sword bean</name>
    <name type="synonym">Dolichos gladiatus</name>
    <dbReference type="NCBI Taxonomy" id="3824"/>
    <lineage>
        <taxon>Eukaryota</taxon>
        <taxon>Viridiplantae</taxon>
        <taxon>Streptophyta</taxon>
        <taxon>Embryophyta</taxon>
        <taxon>Tracheophyta</taxon>
        <taxon>Spermatophyta</taxon>
        <taxon>Magnoliopsida</taxon>
        <taxon>eudicotyledons</taxon>
        <taxon>Gunneridae</taxon>
        <taxon>Pentapetalae</taxon>
        <taxon>rosids</taxon>
        <taxon>fabids</taxon>
        <taxon>Fabales</taxon>
        <taxon>Fabaceae</taxon>
        <taxon>Papilionoideae</taxon>
        <taxon>50 kb inversion clade</taxon>
        <taxon>NPAAA clade</taxon>
        <taxon>indigoferoid/millettioid clade</taxon>
        <taxon>Phaseoleae</taxon>
        <taxon>Canavalia</taxon>
    </lineage>
</organism>